<dbReference type="GO" id="GO:0006281">
    <property type="term" value="P:DNA repair"/>
    <property type="evidence" value="ECO:0007669"/>
    <property type="project" value="TreeGrafter"/>
</dbReference>
<dbReference type="PIRSF" id="PIRSF037081">
    <property type="entry name" value="P-loop_All4644_prd"/>
    <property type="match status" value="1"/>
</dbReference>
<proteinExistence type="predicted"/>
<dbReference type="Pfam" id="PF13671">
    <property type="entry name" value="AAA_33"/>
    <property type="match status" value="1"/>
</dbReference>
<evidence type="ECO:0000313" key="2">
    <source>
        <dbReference type="Proteomes" id="UP000324233"/>
    </source>
</evidence>
<dbReference type="GO" id="GO:0046403">
    <property type="term" value="F:polynucleotide 3'-phosphatase activity"/>
    <property type="evidence" value="ECO:0007669"/>
    <property type="project" value="TreeGrafter"/>
</dbReference>
<dbReference type="OrthoDB" id="8564590at2"/>
<protein>
    <recommendedName>
        <fullName evidence="3">Zeta toxin</fullName>
    </recommendedName>
</protein>
<organism evidence="1 2">
    <name type="scientific">Aquisphaera giovannonii</name>
    <dbReference type="NCBI Taxonomy" id="406548"/>
    <lineage>
        <taxon>Bacteria</taxon>
        <taxon>Pseudomonadati</taxon>
        <taxon>Planctomycetota</taxon>
        <taxon>Planctomycetia</taxon>
        <taxon>Isosphaerales</taxon>
        <taxon>Isosphaeraceae</taxon>
        <taxon>Aquisphaera</taxon>
    </lineage>
</organism>
<dbReference type="KEGG" id="agv:OJF2_48880"/>
<dbReference type="PANTHER" id="PTHR12083:SF9">
    <property type="entry name" value="BIFUNCTIONAL POLYNUCLEOTIDE PHOSPHATASE_KINASE"/>
    <property type="match status" value="1"/>
</dbReference>
<evidence type="ECO:0008006" key="3">
    <source>
        <dbReference type="Google" id="ProtNLM"/>
    </source>
</evidence>
<dbReference type="InterPro" id="IPR027417">
    <property type="entry name" value="P-loop_NTPase"/>
</dbReference>
<dbReference type="SUPFAM" id="SSF52540">
    <property type="entry name" value="P-loop containing nucleoside triphosphate hydrolases"/>
    <property type="match status" value="1"/>
</dbReference>
<dbReference type="Gene3D" id="3.40.50.300">
    <property type="entry name" value="P-loop containing nucleotide triphosphate hydrolases"/>
    <property type="match status" value="1"/>
</dbReference>
<dbReference type="GO" id="GO:0003690">
    <property type="term" value="F:double-stranded DNA binding"/>
    <property type="evidence" value="ECO:0007669"/>
    <property type="project" value="TreeGrafter"/>
</dbReference>
<reference evidence="1 2" key="1">
    <citation type="submission" date="2019-08" db="EMBL/GenBank/DDBJ databases">
        <title>Deep-cultivation of Planctomycetes and their phenomic and genomic characterization uncovers novel biology.</title>
        <authorList>
            <person name="Wiegand S."/>
            <person name="Jogler M."/>
            <person name="Boedeker C."/>
            <person name="Pinto D."/>
            <person name="Vollmers J."/>
            <person name="Rivas-Marin E."/>
            <person name="Kohn T."/>
            <person name="Peeters S.H."/>
            <person name="Heuer A."/>
            <person name="Rast P."/>
            <person name="Oberbeckmann S."/>
            <person name="Bunk B."/>
            <person name="Jeske O."/>
            <person name="Meyerdierks A."/>
            <person name="Storesund J.E."/>
            <person name="Kallscheuer N."/>
            <person name="Luecker S."/>
            <person name="Lage O.M."/>
            <person name="Pohl T."/>
            <person name="Merkel B.J."/>
            <person name="Hornburger P."/>
            <person name="Mueller R.-W."/>
            <person name="Bruemmer F."/>
            <person name="Labrenz M."/>
            <person name="Spormann A.M."/>
            <person name="Op den Camp H."/>
            <person name="Overmann J."/>
            <person name="Amann R."/>
            <person name="Jetten M.S.M."/>
            <person name="Mascher T."/>
            <person name="Medema M.H."/>
            <person name="Devos D.P."/>
            <person name="Kaster A.-K."/>
            <person name="Ovreas L."/>
            <person name="Rohde M."/>
            <person name="Galperin M.Y."/>
            <person name="Jogler C."/>
        </authorList>
    </citation>
    <scope>NUCLEOTIDE SEQUENCE [LARGE SCALE GENOMIC DNA]</scope>
    <source>
        <strain evidence="1 2">OJF2</strain>
    </source>
</reference>
<sequence length="154" mass="17143">MEVVLFVGLQGSGKSTFYRERFAGTHVHVSKDNFRSNRRPHRRQMALIEGALDEGRSVVVDNTNATVEDRAAIIAAARAHGASVIGIVFEAPLADCLERNGRRAGKQRVPDAAIFATRKRLRPPTMAEGFDQLRRVRLERRGDATFAFIEESLP</sequence>
<dbReference type="AlphaFoldDB" id="A0A5B9W7K4"/>
<gene>
    <name evidence="1" type="ORF">OJF2_48880</name>
</gene>
<accession>A0A5B9W7K4</accession>
<dbReference type="EMBL" id="CP042997">
    <property type="protein sequence ID" value="QEH36327.1"/>
    <property type="molecule type" value="Genomic_DNA"/>
</dbReference>
<dbReference type="Proteomes" id="UP000324233">
    <property type="component" value="Chromosome"/>
</dbReference>
<name>A0A5B9W7K4_9BACT</name>
<dbReference type="InterPro" id="IPR017101">
    <property type="entry name" value="P-loop_ATP/GTP-bd_All4644_prd"/>
</dbReference>
<keyword evidence="2" id="KW-1185">Reference proteome</keyword>
<dbReference type="RefSeq" id="WP_148596024.1">
    <property type="nucleotide sequence ID" value="NZ_CP042997.1"/>
</dbReference>
<dbReference type="PANTHER" id="PTHR12083">
    <property type="entry name" value="BIFUNCTIONAL POLYNUCLEOTIDE PHOSPHATASE/KINASE"/>
    <property type="match status" value="1"/>
</dbReference>
<evidence type="ECO:0000313" key="1">
    <source>
        <dbReference type="EMBL" id="QEH36327.1"/>
    </source>
</evidence>
<dbReference type="GO" id="GO:0046404">
    <property type="term" value="F:ATP-dependent polydeoxyribonucleotide 5'-hydroxyl-kinase activity"/>
    <property type="evidence" value="ECO:0007669"/>
    <property type="project" value="TreeGrafter"/>
</dbReference>